<dbReference type="AlphaFoldDB" id="A0A8H7J619"/>
<organism evidence="2 3">
    <name type="scientific">Ascochyta lentis</name>
    <dbReference type="NCBI Taxonomy" id="205686"/>
    <lineage>
        <taxon>Eukaryota</taxon>
        <taxon>Fungi</taxon>
        <taxon>Dikarya</taxon>
        <taxon>Ascomycota</taxon>
        <taxon>Pezizomycotina</taxon>
        <taxon>Dothideomycetes</taxon>
        <taxon>Pleosporomycetidae</taxon>
        <taxon>Pleosporales</taxon>
        <taxon>Pleosporineae</taxon>
        <taxon>Didymellaceae</taxon>
        <taxon>Ascochyta</taxon>
    </lineage>
</organism>
<accession>A0A8H7J619</accession>
<reference evidence="2" key="2">
    <citation type="submission" date="2020-09" db="EMBL/GenBank/DDBJ databases">
        <title>Reference genome assembly for Australian Ascochyta lentis isolate Al4.</title>
        <authorList>
            <person name="Lee R.C."/>
            <person name="Farfan-Caceres L.M."/>
            <person name="Debler J.W."/>
            <person name="Williams A.H."/>
            <person name="Henares B.M."/>
        </authorList>
    </citation>
    <scope>NUCLEOTIDE SEQUENCE</scope>
    <source>
        <strain evidence="2">Al4</strain>
    </source>
</reference>
<reference evidence="2" key="1">
    <citation type="submission" date="2018-12" db="EMBL/GenBank/DDBJ databases">
        <authorList>
            <person name="Syme R.A."/>
            <person name="Farfan-Caceres L."/>
            <person name="Lichtenzveig J."/>
        </authorList>
    </citation>
    <scope>NUCLEOTIDE SEQUENCE</scope>
    <source>
        <strain evidence="2">Al4</strain>
    </source>
</reference>
<evidence type="ECO:0000256" key="1">
    <source>
        <dbReference type="SAM" id="Coils"/>
    </source>
</evidence>
<evidence type="ECO:0000313" key="2">
    <source>
        <dbReference type="EMBL" id="KAF9697127.1"/>
    </source>
</evidence>
<name>A0A8H7J619_9PLEO</name>
<evidence type="ECO:0000313" key="3">
    <source>
        <dbReference type="Proteomes" id="UP000651452"/>
    </source>
</evidence>
<keyword evidence="1" id="KW-0175">Coiled coil</keyword>
<protein>
    <submittedName>
        <fullName evidence="2">Uncharacterized protein</fullName>
    </submittedName>
</protein>
<proteinExistence type="predicted"/>
<comment type="caution">
    <text evidence="2">The sequence shown here is derived from an EMBL/GenBank/DDBJ whole genome shotgun (WGS) entry which is preliminary data.</text>
</comment>
<dbReference type="EMBL" id="RZGK01000008">
    <property type="protein sequence ID" value="KAF9697127.1"/>
    <property type="molecule type" value="Genomic_DNA"/>
</dbReference>
<dbReference type="OrthoDB" id="3176171at2759"/>
<sequence length="122" mass="13867">MRETGSSSVHNESSRTYAFIELEVVNETLLESRNTVIERESELVPVGKWATDVYLEEQMKSLIRKDDGQYIPNPECPLNQARIDEAENKKKEYEARLELAEDAVCAQFKNTTHRCLGGNSSS</sequence>
<dbReference type="Proteomes" id="UP000651452">
    <property type="component" value="Unassembled WGS sequence"/>
</dbReference>
<keyword evidence="3" id="KW-1185">Reference proteome</keyword>
<feature type="coiled-coil region" evidence="1">
    <location>
        <begin position="76"/>
        <end position="103"/>
    </location>
</feature>
<gene>
    <name evidence="2" type="ORF">EKO04_004557</name>
</gene>